<dbReference type="EMBL" id="QFQB01000047">
    <property type="protein sequence ID" value="PZQ45508.1"/>
    <property type="molecule type" value="Genomic_DNA"/>
</dbReference>
<evidence type="ECO:0000313" key="1">
    <source>
        <dbReference type="EMBL" id="PZQ45508.1"/>
    </source>
</evidence>
<reference evidence="1 2" key="1">
    <citation type="submission" date="2017-08" db="EMBL/GenBank/DDBJ databases">
        <title>Infants hospitalized years apart are colonized by the same room-sourced microbial strains.</title>
        <authorList>
            <person name="Brooks B."/>
            <person name="Olm M.R."/>
            <person name="Firek B.A."/>
            <person name="Baker R."/>
            <person name="Thomas B.C."/>
            <person name="Morowitz M.J."/>
            <person name="Banfield J.F."/>
        </authorList>
    </citation>
    <scope>NUCLEOTIDE SEQUENCE [LARGE SCALE GENOMIC DNA]</scope>
    <source>
        <strain evidence="1">S2_005_002_R2_29</strain>
    </source>
</reference>
<feature type="non-terminal residue" evidence="1">
    <location>
        <position position="210"/>
    </location>
</feature>
<comment type="caution">
    <text evidence="1">The sequence shown here is derived from an EMBL/GenBank/DDBJ whole genome shotgun (WGS) entry which is preliminary data.</text>
</comment>
<evidence type="ECO:0000313" key="2">
    <source>
        <dbReference type="Proteomes" id="UP000249417"/>
    </source>
</evidence>
<gene>
    <name evidence="1" type="ORF">DI551_07260</name>
</gene>
<sequence length="210" mass="24079">MTFKQLLNKYGPQPPSIVSRLLLDDIHLVPSAKVRSFVDKYCTYLEDNLMAGKMHNATYVERVQSLLEILPERMKEPLLERAFIFFDNAYMQKKMSAQLYFRDVILLAKNLQGNERKIRADSIWKDLEHAFAKKDLRVGSLLNFMIATSAIYQGADRDKAFTEVLQRAQSFNSDKKLALRKASHYAYLIARNADSAEVLQAAHNFGLALT</sequence>
<organism evidence="1 2">
    <name type="scientific">Micavibrio aeruginosavorus</name>
    <dbReference type="NCBI Taxonomy" id="349221"/>
    <lineage>
        <taxon>Bacteria</taxon>
        <taxon>Pseudomonadati</taxon>
        <taxon>Bdellovibrionota</taxon>
        <taxon>Bdellovibrionia</taxon>
        <taxon>Bdellovibrionales</taxon>
        <taxon>Pseudobdellovibrionaceae</taxon>
        <taxon>Micavibrio</taxon>
    </lineage>
</organism>
<dbReference type="Proteomes" id="UP000249417">
    <property type="component" value="Unassembled WGS sequence"/>
</dbReference>
<dbReference type="AlphaFoldDB" id="A0A2W5MYQ2"/>
<proteinExistence type="predicted"/>
<protein>
    <submittedName>
        <fullName evidence="1">Uncharacterized protein</fullName>
    </submittedName>
</protein>
<name>A0A2W5MYQ2_9BACT</name>
<accession>A0A2W5MYQ2</accession>